<keyword evidence="4 6" id="KW-0503">Monooxygenase</keyword>
<name>A0A225MJY7_9BURK</name>
<dbReference type="SUPFAM" id="SSF51679">
    <property type="entry name" value="Bacterial luciferase-like"/>
    <property type="match status" value="1"/>
</dbReference>
<dbReference type="GO" id="GO:0008726">
    <property type="term" value="F:alkanesulfonate monooxygenase activity"/>
    <property type="evidence" value="ECO:0007669"/>
    <property type="project" value="TreeGrafter"/>
</dbReference>
<dbReference type="InterPro" id="IPR011251">
    <property type="entry name" value="Luciferase-like_dom"/>
</dbReference>
<evidence type="ECO:0000256" key="3">
    <source>
        <dbReference type="ARBA" id="ARBA00023002"/>
    </source>
</evidence>
<reference evidence="7" key="1">
    <citation type="submission" date="2017-06" db="EMBL/GenBank/DDBJ databases">
        <title>Herbaspirillum phytohormonus sp. nov., isolated from the root nodule of Robinia pseudoacacia in lead-zinc mine.</title>
        <authorList>
            <person name="Fan M."/>
            <person name="Lin Y."/>
        </authorList>
    </citation>
    <scope>NUCLEOTIDE SEQUENCE [LARGE SCALE GENOMIC DNA]</scope>
    <source>
        <strain evidence="7">SC-089</strain>
    </source>
</reference>
<keyword evidence="1" id="KW-0285">Flavoprotein</keyword>
<keyword evidence="3" id="KW-0560">Oxidoreductase</keyword>
<evidence type="ECO:0000259" key="5">
    <source>
        <dbReference type="Pfam" id="PF00296"/>
    </source>
</evidence>
<dbReference type="OrthoDB" id="7055978at2"/>
<evidence type="ECO:0000256" key="2">
    <source>
        <dbReference type="ARBA" id="ARBA00022643"/>
    </source>
</evidence>
<evidence type="ECO:0000256" key="4">
    <source>
        <dbReference type="ARBA" id="ARBA00023033"/>
    </source>
</evidence>
<protein>
    <submittedName>
        <fullName evidence="6">Alkanesulfonate monooxygenase</fullName>
    </submittedName>
</protein>
<keyword evidence="7" id="KW-1185">Reference proteome</keyword>
<accession>A0A225MJY7</accession>
<organism evidence="6 7">
    <name type="scientific">Candidimonas nitroreducens</name>
    <dbReference type="NCBI Taxonomy" id="683354"/>
    <lineage>
        <taxon>Bacteria</taxon>
        <taxon>Pseudomonadati</taxon>
        <taxon>Pseudomonadota</taxon>
        <taxon>Betaproteobacteria</taxon>
        <taxon>Burkholderiales</taxon>
        <taxon>Alcaligenaceae</taxon>
        <taxon>Candidimonas</taxon>
    </lineage>
</organism>
<dbReference type="EMBL" id="NJIH01000004">
    <property type="protein sequence ID" value="OWT61707.1"/>
    <property type="molecule type" value="Genomic_DNA"/>
</dbReference>
<dbReference type="GO" id="GO:0046306">
    <property type="term" value="P:alkanesulfonate catabolic process"/>
    <property type="evidence" value="ECO:0007669"/>
    <property type="project" value="TreeGrafter"/>
</dbReference>
<proteinExistence type="predicted"/>
<dbReference type="PANTHER" id="PTHR42847:SF9">
    <property type="entry name" value="BLL6451 PROTEIN"/>
    <property type="match status" value="1"/>
</dbReference>
<gene>
    <name evidence="6" type="ORF">CEY11_07615</name>
</gene>
<dbReference type="Pfam" id="PF00296">
    <property type="entry name" value="Bac_luciferase"/>
    <property type="match status" value="1"/>
</dbReference>
<dbReference type="CDD" id="cd01094">
    <property type="entry name" value="Alkanesulfonate_monoxygenase"/>
    <property type="match status" value="1"/>
</dbReference>
<feature type="domain" description="Luciferase-like" evidence="5">
    <location>
        <begin position="25"/>
        <end position="319"/>
    </location>
</feature>
<dbReference type="InterPro" id="IPR036661">
    <property type="entry name" value="Luciferase-like_sf"/>
</dbReference>
<dbReference type="AlphaFoldDB" id="A0A225MJY7"/>
<dbReference type="InterPro" id="IPR050172">
    <property type="entry name" value="SsuD_RutA_monooxygenase"/>
</dbReference>
<keyword evidence="2" id="KW-0288">FMN</keyword>
<dbReference type="PANTHER" id="PTHR42847">
    <property type="entry name" value="ALKANESULFONATE MONOOXYGENASE"/>
    <property type="match status" value="1"/>
</dbReference>
<sequence length="361" mass="39558">MPAKLIGMIGVEPPSTSALHIIAGGNISPDYVTEFSRAHEDAGFDSVLVGYNTASAEGFNVAAYAAAHTKNLAFLIAHRPGVVAPTFAARAAATFDHFSGGRIALHIISGLSDAEMAAEGDFSTKELRYHRAAEYLDIMRKIWTSSERFDYDGEFYKLKGAYSAVKPLQNPHVPLFFGGSSTGALEMGAKHCDVYAVYGEPLKETSDVIADFRKRAAEFGRTPKFNISFRPVIADTEDEAWEKALKIQNDLIAQNLPKEARDRSAQRMLDAASRSDIHDERLWMGAARVSGARGNSSCLVGTPRQVAEAMLKYYRLGIESFLIRGFDPVNDTKEFGKELIPLLKEGALQVDREKSSEKVEA</sequence>
<comment type="caution">
    <text evidence="6">The sequence shown here is derived from an EMBL/GenBank/DDBJ whole genome shotgun (WGS) entry which is preliminary data.</text>
</comment>
<evidence type="ECO:0000313" key="7">
    <source>
        <dbReference type="Proteomes" id="UP000214603"/>
    </source>
</evidence>
<dbReference type="Gene3D" id="3.20.20.30">
    <property type="entry name" value="Luciferase-like domain"/>
    <property type="match status" value="1"/>
</dbReference>
<dbReference type="Proteomes" id="UP000214603">
    <property type="component" value="Unassembled WGS sequence"/>
</dbReference>
<evidence type="ECO:0000313" key="6">
    <source>
        <dbReference type="EMBL" id="OWT61707.1"/>
    </source>
</evidence>
<evidence type="ECO:0000256" key="1">
    <source>
        <dbReference type="ARBA" id="ARBA00022630"/>
    </source>
</evidence>